<protein>
    <recommendedName>
        <fullName evidence="12">FAD-binding FR-type domain-containing protein</fullName>
    </recommendedName>
</protein>
<dbReference type="InterPro" id="IPR017938">
    <property type="entry name" value="Riboflavin_synthase-like_b-brl"/>
</dbReference>
<dbReference type="OrthoDB" id="432685at2759"/>
<dbReference type="GO" id="GO:0005886">
    <property type="term" value="C:plasma membrane"/>
    <property type="evidence" value="ECO:0007669"/>
    <property type="project" value="TreeGrafter"/>
</dbReference>
<feature type="compositionally biased region" description="Low complexity" evidence="10">
    <location>
        <begin position="74"/>
        <end position="87"/>
    </location>
</feature>
<dbReference type="GO" id="GO:0005741">
    <property type="term" value="C:mitochondrial outer membrane"/>
    <property type="evidence" value="ECO:0007669"/>
    <property type="project" value="UniProtKB-SubCell"/>
</dbReference>
<keyword evidence="7" id="KW-0472">Membrane</keyword>
<proteinExistence type="inferred from homology"/>
<evidence type="ECO:0000256" key="11">
    <source>
        <dbReference type="SAM" id="SignalP"/>
    </source>
</evidence>
<evidence type="ECO:0000313" key="14">
    <source>
        <dbReference type="Proteomes" id="UP000398389"/>
    </source>
</evidence>
<keyword evidence="6" id="KW-0560">Oxidoreductase</keyword>
<dbReference type="InterPro" id="IPR017927">
    <property type="entry name" value="FAD-bd_FR_type"/>
</dbReference>
<feature type="binding site" evidence="9">
    <location>
        <position position="262"/>
    </location>
    <ligand>
        <name>FAD</name>
        <dbReference type="ChEBI" id="CHEBI:57692"/>
    </ligand>
</feature>
<feature type="binding site" evidence="9">
    <location>
        <position position="263"/>
    </location>
    <ligand>
        <name>FAD</name>
        <dbReference type="ChEBI" id="CHEBI:57692"/>
    </ligand>
</feature>
<reference evidence="13 14" key="1">
    <citation type="submission" date="2019-09" db="EMBL/GenBank/DDBJ databases">
        <authorList>
            <person name="Brejova B."/>
        </authorList>
    </citation>
    <scope>NUCLEOTIDE SEQUENCE [LARGE SCALE GENOMIC DNA]</scope>
</reference>
<feature type="domain" description="FAD-binding FR-type" evidence="12">
    <location>
        <begin position="135"/>
        <end position="290"/>
    </location>
</feature>
<evidence type="ECO:0000256" key="1">
    <source>
        <dbReference type="ARBA" id="ARBA00001974"/>
    </source>
</evidence>
<dbReference type="RefSeq" id="XP_031853337.1">
    <property type="nucleotide sequence ID" value="XM_031997446.1"/>
</dbReference>
<feature type="region of interest" description="Disordered" evidence="10">
    <location>
        <begin position="329"/>
        <end position="358"/>
    </location>
</feature>
<feature type="signal peptide" evidence="11">
    <location>
        <begin position="1"/>
        <end position="19"/>
    </location>
</feature>
<evidence type="ECO:0000259" key="12">
    <source>
        <dbReference type="PROSITE" id="PS51384"/>
    </source>
</evidence>
<dbReference type="Gene3D" id="2.40.30.10">
    <property type="entry name" value="Translation factors"/>
    <property type="match status" value="1"/>
</dbReference>
<keyword evidence="14" id="KW-1185">Reference proteome</keyword>
<accession>A0A5E8BL65</accession>
<dbReference type="GeneID" id="43581546"/>
<dbReference type="SUPFAM" id="SSF63380">
    <property type="entry name" value="Riboflavin synthase domain-like"/>
    <property type="match status" value="2"/>
</dbReference>
<evidence type="ECO:0000256" key="8">
    <source>
        <dbReference type="ARBA" id="ARBA00047682"/>
    </source>
</evidence>
<evidence type="ECO:0000256" key="2">
    <source>
        <dbReference type="ARBA" id="ARBA00004572"/>
    </source>
</evidence>
<comment type="similarity">
    <text evidence="3">Belongs to the flavoprotein pyridine nucleotide cytochrome reductase family.</text>
</comment>
<comment type="catalytic activity">
    <reaction evidence="8">
        <text>2 Fe(III)-[cytochrome b5] + NADH = 2 Fe(II)-[cytochrome b5] + NAD(+) + H(+)</text>
        <dbReference type="Rhea" id="RHEA:46680"/>
        <dbReference type="Rhea" id="RHEA-COMP:10438"/>
        <dbReference type="Rhea" id="RHEA-COMP:10439"/>
        <dbReference type="ChEBI" id="CHEBI:15378"/>
        <dbReference type="ChEBI" id="CHEBI:29033"/>
        <dbReference type="ChEBI" id="CHEBI:29034"/>
        <dbReference type="ChEBI" id="CHEBI:57540"/>
        <dbReference type="ChEBI" id="CHEBI:57945"/>
        <dbReference type="EC" id="1.6.2.2"/>
    </reaction>
</comment>
<evidence type="ECO:0000256" key="6">
    <source>
        <dbReference type="ARBA" id="ARBA00023002"/>
    </source>
</evidence>
<dbReference type="Gene3D" id="3.40.50.80">
    <property type="entry name" value="Nucleotide-binding domain of ferredoxin-NADP reductase (FNR) module"/>
    <property type="match status" value="1"/>
</dbReference>
<dbReference type="InterPro" id="IPR008333">
    <property type="entry name" value="Cbr1-like_FAD-bd_dom"/>
</dbReference>
<dbReference type="PANTHER" id="PTHR19370:SF184">
    <property type="entry name" value="NADH-CYTOCHROME B5 REDUCTASE-LIKE"/>
    <property type="match status" value="1"/>
</dbReference>
<dbReference type="SUPFAM" id="SSF52343">
    <property type="entry name" value="Ferredoxin reductase-like, C-terminal NADP-linked domain"/>
    <property type="match status" value="1"/>
</dbReference>
<feature type="compositionally biased region" description="Low complexity" evidence="10">
    <location>
        <begin position="44"/>
        <end position="66"/>
    </location>
</feature>
<dbReference type="AlphaFoldDB" id="A0A5E8BL65"/>
<dbReference type="PROSITE" id="PS51384">
    <property type="entry name" value="FAD_FR"/>
    <property type="match status" value="1"/>
</dbReference>
<evidence type="ECO:0000313" key="13">
    <source>
        <dbReference type="EMBL" id="VVT50368.1"/>
    </source>
</evidence>
<keyword evidence="11" id="KW-0732">Signal</keyword>
<name>A0A5E8BL65_9ASCO</name>
<sequence>MLYQLASFLLFTIAVLATAHHLALLPPRLLRALAARSRNKSYHSSSSTSNNNNNNNNNNTLSSTQPQPQPQLPPTTTIKTTSSSPNSHNYQSPIDTELGPPLDLDDIENDANNGTSSTTSGSFLSASSVLHRNHRKPSSFPLIHKSFLSESTAIYRFALPSPTDTLGLTPGQHITVLAPIHGKILSRSYTPVTLDSDFYTSSNSSNSSSSSSISSKKSNNNNQYNNYNSNTNTTTTTTTTNNYTNTRGYFDLLVKSYPFGNVSKHIASLPLGACIQVLGPSSSTGSFVYSPLMARHLNIIASGTGIIPIYQLLLYIFFSNSTNNFHHPHHYSHHTNTTTTTTNNNSTNTNDNNNNNHPSISLIYMNENERDVLLKHQLDSLPIQTTYIYTSSQPDSQGLDSPVVLSREILTKHTQLPDKNNHQSVRLLLSGPPPMVSAMRKVAVDAGYSPARKGLSRPDDQIFVFQ</sequence>
<evidence type="ECO:0000256" key="5">
    <source>
        <dbReference type="ARBA" id="ARBA00022827"/>
    </source>
</evidence>
<feature type="region of interest" description="Disordered" evidence="10">
    <location>
        <begin position="200"/>
        <end position="241"/>
    </location>
</feature>
<feature type="binding site" evidence="9">
    <location>
        <position position="253"/>
    </location>
    <ligand>
        <name>FAD</name>
        <dbReference type="ChEBI" id="CHEBI:57692"/>
    </ligand>
</feature>
<feature type="compositionally biased region" description="Low complexity" evidence="10">
    <location>
        <begin position="334"/>
        <end position="357"/>
    </location>
</feature>
<evidence type="ECO:0000256" key="3">
    <source>
        <dbReference type="ARBA" id="ARBA00006105"/>
    </source>
</evidence>
<dbReference type="InterPro" id="IPR001834">
    <property type="entry name" value="CBR-like"/>
</dbReference>
<dbReference type="InterPro" id="IPR001433">
    <property type="entry name" value="OxRdtase_FAD/NAD-bd"/>
</dbReference>
<feature type="chain" id="PRO_5022715316" description="FAD-binding FR-type domain-containing protein" evidence="11">
    <location>
        <begin position="20"/>
        <end position="466"/>
    </location>
</feature>
<dbReference type="Pfam" id="PF00970">
    <property type="entry name" value="FAD_binding_6"/>
    <property type="match status" value="2"/>
</dbReference>
<keyword evidence="4 9" id="KW-0285">Flavoprotein</keyword>
<organism evidence="13 14">
    <name type="scientific">Magnusiomyces paraingens</name>
    <dbReference type="NCBI Taxonomy" id="2606893"/>
    <lineage>
        <taxon>Eukaryota</taxon>
        <taxon>Fungi</taxon>
        <taxon>Dikarya</taxon>
        <taxon>Ascomycota</taxon>
        <taxon>Saccharomycotina</taxon>
        <taxon>Dipodascomycetes</taxon>
        <taxon>Dipodascales</taxon>
        <taxon>Dipodascaceae</taxon>
        <taxon>Magnusiomyces</taxon>
    </lineage>
</organism>
<dbReference type="EMBL" id="CABVLU010000002">
    <property type="protein sequence ID" value="VVT50368.1"/>
    <property type="molecule type" value="Genomic_DNA"/>
</dbReference>
<dbReference type="Pfam" id="PF00175">
    <property type="entry name" value="NAD_binding_1"/>
    <property type="match status" value="1"/>
</dbReference>
<dbReference type="GO" id="GO:0005783">
    <property type="term" value="C:endoplasmic reticulum"/>
    <property type="evidence" value="ECO:0007669"/>
    <property type="project" value="TreeGrafter"/>
</dbReference>
<evidence type="ECO:0000256" key="4">
    <source>
        <dbReference type="ARBA" id="ARBA00022630"/>
    </source>
</evidence>
<evidence type="ECO:0000256" key="7">
    <source>
        <dbReference type="ARBA" id="ARBA00023136"/>
    </source>
</evidence>
<gene>
    <name evidence="13" type="ORF">SAPINGB_P002728</name>
</gene>
<feature type="region of interest" description="Disordered" evidence="10">
    <location>
        <begin position="40"/>
        <end position="122"/>
    </location>
</feature>
<evidence type="ECO:0000256" key="9">
    <source>
        <dbReference type="PIRSR" id="PIRSR601834-1"/>
    </source>
</evidence>
<comment type="cofactor">
    <cofactor evidence="1 9">
        <name>FAD</name>
        <dbReference type="ChEBI" id="CHEBI:57692"/>
    </cofactor>
</comment>
<dbReference type="InterPro" id="IPR039261">
    <property type="entry name" value="FNR_nucleotide-bd"/>
</dbReference>
<comment type="subcellular location">
    <subcellularLocation>
        <location evidence="2">Mitochondrion outer membrane</location>
        <topology evidence="2">Single-pass membrane protein</topology>
    </subcellularLocation>
</comment>
<evidence type="ECO:0000256" key="10">
    <source>
        <dbReference type="SAM" id="MobiDB-lite"/>
    </source>
</evidence>
<dbReference type="PANTHER" id="PTHR19370">
    <property type="entry name" value="NADH-CYTOCHROME B5 REDUCTASE"/>
    <property type="match status" value="1"/>
</dbReference>
<feature type="binding site" evidence="9">
    <location>
        <position position="255"/>
    </location>
    <ligand>
        <name>FAD</name>
        <dbReference type="ChEBI" id="CHEBI:57692"/>
    </ligand>
</feature>
<dbReference type="GO" id="GO:0090524">
    <property type="term" value="F:cytochrome-b5 reductase activity, acting on NADH"/>
    <property type="evidence" value="ECO:0007669"/>
    <property type="project" value="UniProtKB-EC"/>
</dbReference>
<dbReference type="CDD" id="cd06183">
    <property type="entry name" value="cyt_b5_reduct_like"/>
    <property type="match status" value="1"/>
</dbReference>
<dbReference type="Proteomes" id="UP000398389">
    <property type="component" value="Unassembled WGS sequence"/>
</dbReference>
<keyword evidence="5 9" id="KW-0274">FAD</keyword>